<dbReference type="PANTHER" id="PTHR43775">
    <property type="entry name" value="FATTY ACID SYNTHASE"/>
    <property type="match status" value="1"/>
</dbReference>
<dbReference type="SMART" id="SM01294">
    <property type="entry name" value="PKS_PP_betabranch"/>
    <property type="match status" value="2"/>
</dbReference>
<dbReference type="CDD" id="cd00833">
    <property type="entry name" value="PKS"/>
    <property type="match status" value="1"/>
</dbReference>
<accession>A0ABV2BZN8</accession>
<comment type="subcellular location">
    <subcellularLocation>
        <location evidence="1">Cytoplasm</location>
    </subcellularLocation>
</comment>
<evidence type="ECO:0000256" key="5">
    <source>
        <dbReference type="ARBA" id="ARBA00022553"/>
    </source>
</evidence>
<dbReference type="CDD" id="cd06558">
    <property type="entry name" value="crotonase-like"/>
    <property type="match status" value="1"/>
</dbReference>
<dbReference type="InterPro" id="IPR016039">
    <property type="entry name" value="Thiolase-like"/>
</dbReference>
<dbReference type="Gene3D" id="6.20.390.20">
    <property type="match status" value="1"/>
</dbReference>
<feature type="domain" description="Ketosynthase family 3 (KS3)" evidence="9">
    <location>
        <begin position="1"/>
        <end position="316"/>
    </location>
</feature>
<dbReference type="Gene3D" id="3.90.226.10">
    <property type="entry name" value="2-enoyl-CoA Hydratase, Chain A, domain 1"/>
    <property type="match status" value="2"/>
</dbReference>
<dbReference type="PANTHER" id="PTHR43775:SF37">
    <property type="entry name" value="SI:DKEY-61P9.11"/>
    <property type="match status" value="1"/>
</dbReference>
<dbReference type="Pfam" id="PF02801">
    <property type="entry name" value="Ketoacyl-synt_C"/>
    <property type="match status" value="1"/>
</dbReference>
<dbReference type="PROSITE" id="PS52004">
    <property type="entry name" value="KS3_2"/>
    <property type="match status" value="1"/>
</dbReference>
<dbReference type="InterPro" id="IPR054514">
    <property type="entry name" value="RhiE-like_linker"/>
</dbReference>
<dbReference type="InterPro" id="IPR006162">
    <property type="entry name" value="Ppantetheine_attach_site"/>
</dbReference>
<organism evidence="10 11">
    <name type="scientific">Aliikangiella maris</name>
    <dbReference type="NCBI Taxonomy" id="3162458"/>
    <lineage>
        <taxon>Bacteria</taxon>
        <taxon>Pseudomonadati</taxon>
        <taxon>Pseudomonadota</taxon>
        <taxon>Gammaproteobacteria</taxon>
        <taxon>Oceanospirillales</taxon>
        <taxon>Pleioneaceae</taxon>
        <taxon>Aliikangiella</taxon>
    </lineage>
</organism>
<comment type="pathway">
    <text evidence="2">Antibiotic biosynthesis.</text>
</comment>
<dbReference type="InterPro" id="IPR001753">
    <property type="entry name" value="Enoyl-CoA_hydra/iso"/>
</dbReference>
<dbReference type="SUPFAM" id="SSF53901">
    <property type="entry name" value="Thiolase-like"/>
    <property type="match status" value="2"/>
</dbReference>
<keyword evidence="4" id="KW-0963">Cytoplasm</keyword>
<dbReference type="SUPFAM" id="SSF47336">
    <property type="entry name" value="ACP-like"/>
    <property type="match status" value="2"/>
</dbReference>
<dbReference type="InterPro" id="IPR014031">
    <property type="entry name" value="Ketoacyl_synth_C"/>
</dbReference>
<gene>
    <name evidence="10" type="ORF">ABVT43_19900</name>
</gene>
<dbReference type="Gene3D" id="1.10.1200.10">
    <property type="entry name" value="ACP-like"/>
    <property type="match status" value="2"/>
</dbReference>
<dbReference type="InterPro" id="IPR050091">
    <property type="entry name" value="PKS_NRPS_Biosynth_Enz"/>
</dbReference>
<dbReference type="SUPFAM" id="SSF52096">
    <property type="entry name" value="ClpP/crotonase"/>
    <property type="match status" value="2"/>
</dbReference>
<evidence type="ECO:0000256" key="7">
    <source>
        <dbReference type="ARBA" id="ARBA00022737"/>
    </source>
</evidence>
<keyword evidence="7" id="KW-0677">Repeat</keyword>
<protein>
    <submittedName>
        <fullName evidence="10">Polyketide synthase</fullName>
    </submittedName>
</protein>
<evidence type="ECO:0000313" key="11">
    <source>
        <dbReference type="Proteomes" id="UP001548189"/>
    </source>
</evidence>
<evidence type="ECO:0000256" key="2">
    <source>
        <dbReference type="ARBA" id="ARBA00004792"/>
    </source>
</evidence>
<dbReference type="Gene3D" id="1.10.1240.100">
    <property type="match status" value="1"/>
</dbReference>
<dbReference type="Pfam" id="PF00378">
    <property type="entry name" value="ECH_1"/>
    <property type="match status" value="1"/>
</dbReference>
<dbReference type="SMART" id="SM00823">
    <property type="entry name" value="PKS_PP"/>
    <property type="match status" value="1"/>
</dbReference>
<keyword evidence="3" id="KW-0596">Phosphopantetheine</keyword>
<dbReference type="RefSeq" id="WP_353897989.1">
    <property type="nucleotide sequence ID" value="NZ_JBEVCJ010000060.1"/>
</dbReference>
<dbReference type="EMBL" id="JBEVCJ010000060">
    <property type="protein sequence ID" value="MET1257405.1"/>
    <property type="molecule type" value="Genomic_DNA"/>
</dbReference>
<keyword evidence="6" id="KW-0808">Transferase</keyword>
<evidence type="ECO:0000256" key="6">
    <source>
        <dbReference type="ARBA" id="ARBA00022679"/>
    </source>
</evidence>
<dbReference type="InterPro" id="IPR020806">
    <property type="entry name" value="PKS_PP-bd"/>
</dbReference>
<dbReference type="InterPro" id="IPR020841">
    <property type="entry name" value="PKS_Beta-ketoAc_synthase_dom"/>
</dbReference>
<proteinExistence type="predicted"/>
<evidence type="ECO:0000259" key="9">
    <source>
        <dbReference type="PROSITE" id="PS52004"/>
    </source>
</evidence>
<dbReference type="SMART" id="SM00825">
    <property type="entry name" value="PKS_KS"/>
    <property type="match status" value="1"/>
</dbReference>
<feature type="non-terminal residue" evidence="10">
    <location>
        <position position="1"/>
    </location>
</feature>
<dbReference type="Pfam" id="PF22336">
    <property type="entry name" value="RhiE-like_linker"/>
    <property type="match status" value="1"/>
</dbReference>
<feature type="domain" description="Carrier" evidence="8">
    <location>
        <begin position="1487"/>
        <end position="1561"/>
    </location>
</feature>
<dbReference type="NCBIfam" id="NF005496">
    <property type="entry name" value="PRK07110.1"/>
    <property type="match status" value="1"/>
</dbReference>
<dbReference type="InterPro" id="IPR029045">
    <property type="entry name" value="ClpP/crotonase-like_dom_sf"/>
</dbReference>
<evidence type="ECO:0000313" key="10">
    <source>
        <dbReference type="EMBL" id="MET1257405.1"/>
    </source>
</evidence>
<evidence type="ECO:0000256" key="1">
    <source>
        <dbReference type="ARBA" id="ARBA00004496"/>
    </source>
</evidence>
<evidence type="ECO:0000259" key="8">
    <source>
        <dbReference type="PROSITE" id="PS50075"/>
    </source>
</evidence>
<comment type="caution">
    <text evidence="10">The sequence shown here is derived from an EMBL/GenBank/DDBJ whole genome shotgun (WGS) entry which is preliminary data.</text>
</comment>
<dbReference type="Pfam" id="PF00109">
    <property type="entry name" value="ketoacyl-synt"/>
    <property type="match status" value="1"/>
</dbReference>
<sequence length="1649" mass="176359">QVGVYAGVMYGEYQLLGAELSLQGERMGIASSVASIANRVSYVLNLHGPSMTLDTMCSSSLTAIHLACQDLQQGRTAMGIAGGVNVSIHPNKYLMLSHGQFISSDGHCQSFGEGGDGYIPGEGVGVVILRRLGDAEEAGDAIYGVIEGSCLNHGGKTNGFTVPNPQAQAAVIVEALRSSGIDAGHISYLEAHGTGTRLGDPIEIAALNKAFSQWGVSGEQHCWLGSAKSNIGHCESAAGIAGLTKVLLQLKHGQLVPSLHSSVLNPHIDFANSAFEVNQALRAWERPVIDGQAIRRLAGISSFGAGGSNAHLIVGEYQAERALVSWSGEPVLVVLSARTQAQLMARVSDLRQWLMAAGEVDLLSLAYTLQIGREALDERLSVVVGSVEALLARLDAVLGGESGGEIYRGTLQSGQSEIALLNQDEDMLGAVGRWIAQGKLHSLAALWVKGLQIDWLQLYGGLPEVIHLPGYPFARERYWVDTSRLSRELTGRAGERESQDSARQDSVLSQVIHPLLQVNCSRLDETIYESELDSQLLQRLGYASSGLSVGVSLVMMHQALQAGVGESSLVLRNLVWGEPVDLSSACRIGVSLRLVAEGQIGVELYQVDARQTIAAQGLALLHESFDKTLLQKPLSVDWRLPLSRANRDGLGLVDECLVRLSEPAYLGAWRLVRIGQLSVINAQVTVSQALVSREGERALSIGLANAAGELFALLSGIEYVVEPDVIQLAEIESGMSEPVALAATPILHKPEDIVLGPLVVDKALSNGLQRDKPSAIVLPALQAAASEPVSLWSNGAGWVSLKVNSLASGPLQAALSRVNELSDCRVLVLVLDSLPAAALAAYQELLTAGIYNQLAGLACPVISVLPQGAVGAGLLLGMLGDSVLASELGEYGLGELGREPSVRKLVCSRLGEGSGRWLVSQSVASGRALQGAGIDWQIGPASQLAAQADKLAGYLAGQRDVALRLLKRHLNQLVYQQVQRLSVTEPAVIKARGENESDLLAVESQGSVLMVRLLAGGQARDYRQALQALRDIQAGGLLLSSELAGFLPEVAEDELVSESIAWGQWLNTLPCGVLVAYEHSANTLGWLVGLIAEQRVYSREGQYDWSGLWSDNGVMNLALGWLSAQQDEFIARDLLLGFSAVSGEQLAELWPQALCSDKAGVMAMASRVMTDWQPIRPDRRWAVASSSLPLVAQEEVKVSAGPLPVDSEVISAQVDAAGVVLVTMADRASKNLFSADLIAGLTAVFSQIERTPGCKVVILTGFDNYFASGGDKATLLAIQQGQMKFTDKRSFEAALNCPLPVIAAMQGHGIGAGWAMGLMADWWWMSEESQYISPYMNYGFTPGAGATWLLPHRLGRSVGRESLLSGQGLSGVQLRGRGIRQVAERSQVMVRAKALAARLAEHPRYRLVAWKAQWVSELKAQLAATYAAEVQMHEQTFVGQGETLARIEQRFAGEQAVSERSSLVNPSLVNESATTNTGVANISSHPVAVLPVVAQLLADELHLAVEEIDEQAQLIDLGLDSITGVTWIRQINAHFKLDIEATKVYSYPTLGQMVEYVRGLLGPVQSVTETEMAETETIKTETFKTEQKEANAVQTDPQATDSNVVLAVIGELLASELHLAVDEIETTAQFIDLGLDSITGVTWIRKINE</sequence>
<evidence type="ECO:0000256" key="3">
    <source>
        <dbReference type="ARBA" id="ARBA00022450"/>
    </source>
</evidence>
<dbReference type="InterPro" id="IPR036736">
    <property type="entry name" value="ACP-like_sf"/>
</dbReference>
<dbReference type="InterPro" id="IPR009081">
    <property type="entry name" value="PP-bd_ACP"/>
</dbReference>
<keyword evidence="11" id="KW-1185">Reference proteome</keyword>
<dbReference type="InterPro" id="IPR014030">
    <property type="entry name" value="Ketoacyl_synth_N"/>
</dbReference>
<dbReference type="PROSITE" id="PS50075">
    <property type="entry name" value="CARRIER"/>
    <property type="match status" value="2"/>
</dbReference>
<dbReference type="Gene3D" id="3.40.47.10">
    <property type="match status" value="1"/>
</dbReference>
<reference evidence="10 11" key="1">
    <citation type="submission" date="2024-06" db="EMBL/GenBank/DDBJ databases">
        <authorList>
            <person name="Li F."/>
        </authorList>
    </citation>
    <scope>NUCLEOTIDE SEQUENCE [LARGE SCALE GENOMIC DNA]</scope>
    <source>
        <strain evidence="10 11">GXAS 311</strain>
    </source>
</reference>
<feature type="non-terminal residue" evidence="10">
    <location>
        <position position="1649"/>
    </location>
</feature>
<dbReference type="Pfam" id="PF00550">
    <property type="entry name" value="PP-binding"/>
    <property type="match status" value="2"/>
</dbReference>
<name>A0ABV2BZN8_9GAMM</name>
<keyword evidence="5" id="KW-0597">Phosphoprotein</keyword>
<dbReference type="PROSITE" id="PS00012">
    <property type="entry name" value="PHOSPHOPANTETHEINE"/>
    <property type="match status" value="2"/>
</dbReference>
<feature type="domain" description="Carrier" evidence="8">
    <location>
        <begin position="1600"/>
        <end position="1649"/>
    </location>
</feature>
<dbReference type="Proteomes" id="UP001548189">
    <property type="component" value="Unassembled WGS sequence"/>
</dbReference>
<evidence type="ECO:0000256" key="4">
    <source>
        <dbReference type="ARBA" id="ARBA00022490"/>
    </source>
</evidence>